<reference evidence="1 3" key="1">
    <citation type="journal article" date="2011" name="Nature">
        <title>The Medicago genome provides insight into the evolution of rhizobial symbioses.</title>
        <authorList>
            <person name="Young N.D."/>
            <person name="Debelle F."/>
            <person name="Oldroyd G.E."/>
            <person name="Geurts R."/>
            <person name="Cannon S.B."/>
            <person name="Udvardi M.K."/>
            <person name="Benedito V.A."/>
            <person name="Mayer K.F."/>
            <person name="Gouzy J."/>
            <person name="Schoof H."/>
            <person name="Van de Peer Y."/>
            <person name="Proost S."/>
            <person name="Cook D.R."/>
            <person name="Meyers B.C."/>
            <person name="Spannagl M."/>
            <person name="Cheung F."/>
            <person name="De Mita S."/>
            <person name="Krishnakumar V."/>
            <person name="Gundlach H."/>
            <person name="Zhou S."/>
            <person name="Mudge J."/>
            <person name="Bharti A.K."/>
            <person name="Murray J.D."/>
            <person name="Naoumkina M.A."/>
            <person name="Rosen B."/>
            <person name="Silverstein K.A."/>
            <person name="Tang H."/>
            <person name="Rombauts S."/>
            <person name="Zhao P.X."/>
            <person name="Zhou P."/>
            <person name="Barbe V."/>
            <person name="Bardou P."/>
            <person name="Bechner M."/>
            <person name="Bellec A."/>
            <person name="Berger A."/>
            <person name="Berges H."/>
            <person name="Bidwell S."/>
            <person name="Bisseling T."/>
            <person name="Choisne N."/>
            <person name="Couloux A."/>
            <person name="Denny R."/>
            <person name="Deshpande S."/>
            <person name="Dai X."/>
            <person name="Doyle J.J."/>
            <person name="Dudez A.M."/>
            <person name="Farmer A.D."/>
            <person name="Fouteau S."/>
            <person name="Franken C."/>
            <person name="Gibelin C."/>
            <person name="Gish J."/>
            <person name="Goldstein S."/>
            <person name="Gonzalez A.J."/>
            <person name="Green P.J."/>
            <person name="Hallab A."/>
            <person name="Hartog M."/>
            <person name="Hua A."/>
            <person name="Humphray S.J."/>
            <person name="Jeong D.H."/>
            <person name="Jing Y."/>
            <person name="Jocker A."/>
            <person name="Kenton S.M."/>
            <person name="Kim D.J."/>
            <person name="Klee K."/>
            <person name="Lai H."/>
            <person name="Lang C."/>
            <person name="Lin S."/>
            <person name="Macmil S.L."/>
            <person name="Magdelenat G."/>
            <person name="Matthews L."/>
            <person name="McCorrison J."/>
            <person name="Monaghan E.L."/>
            <person name="Mun J.H."/>
            <person name="Najar F.Z."/>
            <person name="Nicholson C."/>
            <person name="Noirot C."/>
            <person name="O'Bleness M."/>
            <person name="Paule C.R."/>
            <person name="Poulain J."/>
            <person name="Prion F."/>
            <person name="Qin B."/>
            <person name="Qu C."/>
            <person name="Retzel E.F."/>
            <person name="Riddle C."/>
            <person name="Sallet E."/>
            <person name="Samain S."/>
            <person name="Samson N."/>
            <person name="Sanders I."/>
            <person name="Saurat O."/>
            <person name="Scarpelli C."/>
            <person name="Schiex T."/>
            <person name="Segurens B."/>
            <person name="Severin A.J."/>
            <person name="Sherrier D.J."/>
            <person name="Shi R."/>
            <person name="Sims S."/>
            <person name="Singer S.R."/>
            <person name="Sinharoy S."/>
            <person name="Sterck L."/>
            <person name="Viollet A."/>
            <person name="Wang B.B."/>
            <person name="Wang K."/>
            <person name="Wang M."/>
            <person name="Wang X."/>
            <person name="Warfsmann J."/>
            <person name="Weissenbach J."/>
            <person name="White D.D."/>
            <person name="White J.D."/>
            <person name="Wiley G.B."/>
            <person name="Wincker P."/>
            <person name="Xing Y."/>
            <person name="Yang L."/>
            <person name="Yao Z."/>
            <person name="Ying F."/>
            <person name="Zhai J."/>
            <person name="Zhou L."/>
            <person name="Zuber A."/>
            <person name="Denarie J."/>
            <person name="Dixon R.A."/>
            <person name="May G.D."/>
            <person name="Schwartz D.C."/>
            <person name="Rogers J."/>
            <person name="Quetier F."/>
            <person name="Town C.D."/>
            <person name="Roe B.A."/>
        </authorList>
    </citation>
    <scope>NUCLEOTIDE SEQUENCE [LARGE SCALE GENOMIC DNA]</scope>
    <source>
        <strain evidence="1">A17</strain>
        <strain evidence="2 3">cv. Jemalong A17</strain>
    </source>
</reference>
<dbReference type="AlphaFoldDB" id="G7IYU0"/>
<gene>
    <name evidence="1" type="ordered locus">MTR_3g016270</name>
</gene>
<dbReference type="HOGENOM" id="CLU_194802_0_0_1"/>
<dbReference type="EMBL" id="CM001219">
    <property type="protein sequence ID" value="AES68859.2"/>
    <property type="molecule type" value="Genomic_DNA"/>
</dbReference>
<proteinExistence type="predicted"/>
<evidence type="ECO:0000313" key="1">
    <source>
        <dbReference type="EMBL" id="AES68859.2"/>
    </source>
</evidence>
<keyword evidence="1" id="KW-0472">Membrane</keyword>
<reference evidence="2" key="3">
    <citation type="submission" date="2015-04" db="UniProtKB">
        <authorList>
            <consortium name="EnsemblPlants"/>
        </authorList>
    </citation>
    <scope>IDENTIFICATION</scope>
    <source>
        <strain evidence="2">cv. Jemalong A17</strain>
    </source>
</reference>
<name>G7IYU0_MEDTR</name>
<protein>
    <submittedName>
        <fullName evidence="1">Transmembrane protein, putative</fullName>
    </submittedName>
</protein>
<dbReference type="Proteomes" id="UP000002051">
    <property type="component" value="Chromosome 3"/>
</dbReference>
<keyword evidence="3" id="KW-1185">Reference proteome</keyword>
<keyword evidence="1" id="KW-0812">Transmembrane</keyword>
<evidence type="ECO:0000313" key="3">
    <source>
        <dbReference type="Proteomes" id="UP000002051"/>
    </source>
</evidence>
<dbReference type="EnsemblPlants" id="AES68859">
    <property type="protein sequence ID" value="AES68859"/>
    <property type="gene ID" value="MTR_3g016270"/>
</dbReference>
<sequence>MLAPQQHFADAVSFGPAVEALIPKIKNLIPKDKPVHIPHIPDFCKKHYPLLKKVENFRNKHCPPA</sequence>
<evidence type="ECO:0000313" key="2">
    <source>
        <dbReference type="EnsemblPlants" id="AES68859"/>
    </source>
</evidence>
<reference evidence="1 3" key="2">
    <citation type="journal article" date="2014" name="BMC Genomics">
        <title>An improved genome release (version Mt4.0) for the model legume Medicago truncatula.</title>
        <authorList>
            <person name="Tang H."/>
            <person name="Krishnakumar V."/>
            <person name="Bidwell S."/>
            <person name="Rosen B."/>
            <person name="Chan A."/>
            <person name="Zhou S."/>
            <person name="Gentzbittel L."/>
            <person name="Childs K.L."/>
            <person name="Yandell M."/>
            <person name="Gundlach H."/>
            <person name="Mayer K.F."/>
            <person name="Schwartz D.C."/>
            <person name="Town C.D."/>
        </authorList>
    </citation>
    <scope>GENOME REANNOTATION</scope>
    <source>
        <strain evidence="2 3">cv. Jemalong A17</strain>
    </source>
</reference>
<accession>G7IYU0</accession>
<organism evidence="1 3">
    <name type="scientific">Medicago truncatula</name>
    <name type="common">Barrel medic</name>
    <name type="synonym">Medicago tribuloides</name>
    <dbReference type="NCBI Taxonomy" id="3880"/>
    <lineage>
        <taxon>Eukaryota</taxon>
        <taxon>Viridiplantae</taxon>
        <taxon>Streptophyta</taxon>
        <taxon>Embryophyta</taxon>
        <taxon>Tracheophyta</taxon>
        <taxon>Spermatophyta</taxon>
        <taxon>Magnoliopsida</taxon>
        <taxon>eudicotyledons</taxon>
        <taxon>Gunneridae</taxon>
        <taxon>Pentapetalae</taxon>
        <taxon>rosids</taxon>
        <taxon>fabids</taxon>
        <taxon>Fabales</taxon>
        <taxon>Fabaceae</taxon>
        <taxon>Papilionoideae</taxon>
        <taxon>50 kb inversion clade</taxon>
        <taxon>NPAAA clade</taxon>
        <taxon>Hologalegina</taxon>
        <taxon>IRL clade</taxon>
        <taxon>Trifolieae</taxon>
        <taxon>Medicago</taxon>
    </lineage>
</organism>